<dbReference type="SUPFAM" id="SSF55729">
    <property type="entry name" value="Acyl-CoA N-acyltransferases (Nat)"/>
    <property type="match status" value="2"/>
</dbReference>
<dbReference type="Proteomes" id="UP000321720">
    <property type="component" value="Unassembled WGS sequence"/>
</dbReference>
<feature type="region of interest" description="Disordered" evidence="1">
    <location>
        <begin position="162"/>
        <end position="187"/>
    </location>
</feature>
<accession>A0A511JAP0</accession>
<comment type="caution">
    <text evidence="2">The sequence shown here is derived from an EMBL/GenBank/DDBJ whole genome shotgun (WGS) entry which is preliminary data.</text>
</comment>
<dbReference type="AlphaFoldDB" id="A0A511JAP0"/>
<evidence type="ECO:0000313" key="3">
    <source>
        <dbReference type="Proteomes" id="UP000321720"/>
    </source>
</evidence>
<dbReference type="InterPro" id="IPR016181">
    <property type="entry name" value="Acyl_CoA_acyltransferase"/>
</dbReference>
<reference evidence="2 3" key="1">
    <citation type="submission" date="2019-07" db="EMBL/GenBank/DDBJ databases">
        <title>Whole genome shotgun sequence of Cellulomonas composti NBRC 100758.</title>
        <authorList>
            <person name="Hosoyama A."/>
            <person name="Uohara A."/>
            <person name="Ohji S."/>
            <person name="Ichikawa N."/>
        </authorList>
    </citation>
    <scope>NUCLEOTIDE SEQUENCE [LARGE SCALE GENOMIC DNA]</scope>
    <source>
        <strain evidence="2 3">NBRC 100758</strain>
    </source>
</reference>
<evidence type="ECO:0000313" key="2">
    <source>
        <dbReference type="EMBL" id="GEL94773.1"/>
    </source>
</evidence>
<gene>
    <name evidence="2" type="ORF">CCO02nite_14310</name>
</gene>
<name>A0A511JAP0_9CELL</name>
<keyword evidence="3" id="KW-1185">Reference proteome</keyword>
<protein>
    <recommendedName>
        <fullName evidence="4">N-acetyltransferase domain-containing protein</fullName>
    </recommendedName>
</protein>
<evidence type="ECO:0000256" key="1">
    <source>
        <dbReference type="SAM" id="MobiDB-lite"/>
    </source>
</evidence>
<feature type="compositionally biased region" description="Low complexity" evidence="1">
    <location>
        <begin position="1"/>
        <end position="18"/>
    </location>
</feature>
<proteinExistence type="predicted"/>
<dbReference type="Gene3D" id="3.40.630.30">
    <property type="match status" value="1"/>
</dbReference>
<organism evidence="2 3">
    <name type="scientific">Cellulomonas composti</name>
    <dbReference type="NCBI Taxonomy" id="266130"/>
    <lineage>
        <taxon>Bacteria</taxon>
        <taxon>Bacillati</taxon>
        <taxon>Actinomycetota</taxon>
        <taxon>Actinomycetes</taxon>
        <taxon>Micrococcales</taxon>
        <taxon>Cellulomonadaceae</taxon>
        <taxon>Cellulomonas</taxon>
    </lineage>
</organism>
<dbReference type="CDD" id="cd04301">
    <property type="entry name" value="NAT_SF"/>
    <property type="match status" value="1"/>
</dbReference>
<dbReference type="RefSeq" id="WP_146842448.1">
    <property type="nucleotide sequence ID" value="NZ_BJWG01000005.1"/>
</dbReference>
<evidence type="ECO:0008006" key="4">
    <source>
        <dbReference type="Google" id="ProtNLM"/>
    </source>
</evidence>
<dbReference type="OrthoDB" id="4119890at2"/>
<feature type="region of interest" description="Disordered" evidence="1">
    <location>
        <begin position="1"/>
        <end position="43"/>
    </location>
</feature>
<sequence>MSSADTSTPPADTPTAPAEPVGGAPTWDLLEIPTGPGTPFDDPQVAWGQAGLSAVQWEVEQDSRGYVDHWAPLPVWVGILRDDSYERRVLRVAVRSGTGPTPTADDVIGAAVTFLPRHDNTRTASVYALVRPAARGHGLGAALLADGEAIAAREGRTTVIAQSAAEPEPPTGPGAVVPSTGSGRVGATTPAARLARRRGYTLEQVARSSCLRLPVPDETFARLDAQVTAARDADAYTVHTWWHTVPEEWHEQLAVLFGRMSTDAPTGGLDVDEAAWDAARVQAHLAAHDDQRQILLFSVAEHRSTGTLAAFTILQLPDFENIPFAFQQDTLVLREHRGRRLGLRIKLANLREAVRRRPYLERVHTVNADENAPMLAINVAMGFAPDGSMGIWQRHLPPGGPVQPPGGSH</sequence>
<dbReference type="EMBL" id="BJWG01000005">
    <property type="protein sequence ID" value="GEL94773.1"/>
    <property type="molecule type" value="Genomic_DNA"/>
</dbReference>